<reference evidence="2" key="1">
    <citation type="journal article" date="2019" name="Int. J. Syst. Evol. Microbiol.">
        <title>The Global Catalogue of Microorganisms (GCM) 10K type strain sequencing project: providing services to taxonomists for standard genome sequencing and annotation.</title>
        <authorList>
            <consortium name="The Broad Institute Genomics Platform"/>
            <consortium name="The Broad Institute Genome Sequencing Center for Infectious Disease"/>
            <person name="Wu L."/>
            <person name="Ma J."/>
        </authorList>
    </citation>
    <scope>NUCLEOTIDE SEQUENCE [LARGE SCALE GENOMIC DNA]</scope>
    <source>
        <strain evidence="2">CGMCC 1.12479</strain>
    </source>
</reference>
<organism evidence="1 2">
    <name type="scientific">Belliella aquatica</name>
    <dbReference type="NCBI Taxonomy" id="1323734"/>
    <lineage>
        <taxon>Bacteria</taxon>
        <taxon>Pseudomonadati</taxon>
        <taxon>Bacteroidota</taxon>
        <taxon>Cytophagia</taxon>
        <taxon>Cytophagales</taxon>
        <taxon>Cyclobacteriaceae</taxon>
        <taxon>Belliella</taxon>
    </lineage>
</organism>
<name>A0ABQ1MCL3_9BACT</name>
<gene>
    <name evidence="1" type="ORF">GCM10010993_14710</name>
</gene>
<dbReference type="Proteomes" id="UP000635885">
    <property type="component" value="Unassembled WGS sequence"/>
</dbReference>
<sequence>MALIYKNESYNIIGAAIEVHKELGKGFLESVYQEALEIELTAFKVPHLREASVPISYKNRKLTKNFVADFICYDKIILELKAISDLSPEHTSQVFNYLKATGFKLGILINFGAMSLQYKRIVL</sequence>
<evidence type="ECO:0008006" key="3">
    <source>
        <dbReference type="Google" id="ProtNLM"/>
    </source>
</evidence>
<evidence type="ECO:0000313" key="2">
    <source>
        <dbReference type="Proteomes" id="UP000635885"/>
    </source>
</evidence>
<dbReference type="NCBIfam" id="TIGR04256">
    <property type="entry name" value="GxxExxY"/>
    <property type="match status" value="1"/>
</dbReference>
<keyword evidence="2" id="KW-1185">Reference proteome</keyword>
<dbReference type="RefSeq" id="WP_188441280.1">
    <property type="nucleotide sequence ID" value="NZ_BMFD01000004.1"/>
</dbReference>
<dbReference type="InterPro" id="IPR026350">
    <property type="entry name" value="GxxExxY"/>
</dbReference>
<dbReference type="EMBL" id="BMFD01000004">
    <property type="protein sequence ID" value="GGC36925.1"/>
    <property type="molecule type" value="Genomic_DNA"/>
</dbReference>
<comment type="caution">
    <text evidence="1">The sequence shown here is derived from an EMBL/GenBank/DDBJ whole genome shotgun (WGS) entry which is preliminary data.</text>
</comment>
<dbReference type="Pfam" id="PF13366">
    <property type="entry name" value="PDDEXK_3"/>
    <property type="match status" value="1"/>
</dbReference>
<accession>A0ABQ1MCL3</accession>
<proteinExistence type="predicted"/>
<evidence type="ECO:0000313" key="1">
    <source>
        <dbReference type="EMBL" id="GGC36925.1"/>
    </source>
</evidence>
<protein>
    <recommendedName>
        <fullName evidence="3">GxxExxY protein</fullName>
    </recommendedName>
</protein>